<dbReference type="Gene3D" id="3.30.470.30">
    <property type="entry name" value="DNA ligase/mRNA capping enzyme"/>
    <property type="match status" value="1"/>
</dbReference>
<dbReference type="KEGG" id="vg:54981288"/>
<feature type="domain" description="DNA ligase OB-like" evidence="9">
    <location>
        <begin position="231"/>
        <end position="308"/>
    </location>
</feature>
<dbReference type="RefSeq" id="YP_009791119.1">
    <property type="nucleotide sequence ID" value="NC_047836.1"/>
</dbReference>
<dbReference type="Gene3D" id="2.40.50.140">
    <property type="entry name" value="Nucleic acid-binding proteins"/>
    <property type="match status" value="1"/>
</dbReference>
<dbReference type="Pfam" id="PF01068">
    <property type="entry name" value="DNA_ligase_A_M"/>
    <property type="match status" value="1"/>
</dbReference>
<dbReference type="GO" id="GO:0006310">
    <property type="term" value="P:DNA recombination"/>
    <property type="evidence" value="ECO:0007669"/>
    <property type="project" value="InterPro"/>
</dbReference>
<comment type="similarity">
    <text evidence="2">Belongs to the ATP-dependent DNA ligase family.</text>
</comment>
<accession>A0A222G3X6</accession>
<comment type="cofactor">
    <cofactor evidence="1">
        <name>a divalent metal cation</name>
        <dbReference type="ChEBI" id="CHEBI:60240"/>
    </cofactor>
</comment>
<keyword evidence="6" id="KW-0227">DNA damage</keyword>
<evidence type="ECO:0000256" key="3">
    <source>
        <dbReference type="ARBA" id="ARBA00013308"/>
    </source>
</evidence>
<dbReference type="GO" id="GO:0003910">
    <property type="term" value="F:DNA ligase (ATP) activity"/>
    <property type="evidence" value="ECO:0007669"/>
    <property type="project" value="InterPro"/>
</dbReference>
<keyword evidence="7" id="KW-0234">DNA repair</keyword>
<dbReference type="GO" id="GO:0006260">
    <property type="term" value="P:DNA replication"/>
    <property type="evidence" value="ECO:0007669"/>
    <property type="project" value="UniProtKB-KW"/>
</dbReference>
<dbReference type="InterPro" id="IPR050326">
    <property type="entry name" value="NAD_dep_DNA_ligaseB"/>
</dbReference>
<evidence type="ECO:0000256" key="5">
    <source>
        <dbReference type="ARBA" id="ARBA00022705"/>
    </source>
</evidence>
<protein>
    <recommendedName>
        <fullName evidence="3">DNA ligase</fullName>
    </recommendedName>
</protein>
<evidence type="ECO:0000256" key="1">
    <source>
        <dbReference type="ARBA" id="ARBA00001968"/>
    </source>
</evidence>
<dbReference type="Pfam" id="PF14743">
    <property type="entry name" value="DNA_ligase_OB_2"/>
    <property type="match status" value="1"/>
</dbReference>
<dbReference type="InterPro" id="IPR012340">
    <property type="entry name" value="NA-bd_OB-fold"/>
</dbReference>
<dbReference type="InterPro" id="IPR029319">
    <property type="entry name" value="DNA_ligase_OB"/>
</dbReference>
<evidence type="ECO:0000313" key="10">
    <source>
        <dbReference type="EMBL" id="ASP46293.1"/>
    </source>
</evidence>
<dbReference type="PANTHER" id="PTHR47810:SF1">
    <property type="entry name" value="DNA LIGASE B"/>
    <property type="match status" value="1"/>
</dbReference>
<evidence type="ECO:0000313" key="11">
    <source>
        <dbReference type="Proteomes" id="UP000222540"/>
    </source>
</evidence>
<dbReference type="SUPFAM" id="SSF56091">
    <property type="entry name" value="DNA ligase/mRNA capping enzyme, catalytic domain"/>
    <property type="match status" value="1"/>
</dbReference>
<dbReference type="SUPFAM" id="SSF50249">
    <property type="entry name" value="Nucleic acid-binding proteins"/>
    <property type="match status" value="1"/>
</dbReference>
<dbReference type="Proteomes" id="UP000222540">
    <property type="component" value="Segment"/>
</dbReference>
<dbReference type="EMBL" id="MF481197">
    <property type="protein sequence ID" value="ASP46293.1"/>
    <property type="molecule type" value="Genomic_DNA"/>
</dbReference>
<evidence type="ECO:0000259" key="8">
    <source>
        <dbReference type="Pfam" id="PF01068"/>
    </source>
</evidence>
<dbReference type="GO" id="GO:0005524">
    <property type="term" value="F:ATP binding"/>
    <property type="evidence" value="ECO:0007669"/>
    <property type="project" value="InterPro"/>
</dbReference>
<feature type="domain" description="ATP-dependent DNA ligase family profile" evidence="8">
    <location>
        <begin position="31"/>
        <end position="218"/>
    </location>
</feature>
<dbReference type="GeneID" id="54981288"/>
<evidence type="ECO:0000259" key="9">
    <source>
        <dbReference type="Pfam" id="PF14743"/>
    </source>
</evidence>
<sequence>MNIFEYLGLPSEHRKGNKVVQLVKHWDEVNKKDMHKKATFPMLAQCKKDGNFAAVVIEDNEAAIFNRLGSKFTNVEGLEVHLYNQRLTDGVYMAELCSSDCSLEELSGAVSPVRTKPLLSHQLGVIEGLKLFFFDYISLDDFEKGASSLPFSERYNELTERLYHTELDWLDASVVTSIEEVEEFADKMIANGQEGAVFKPNVGWLAGAKDWHQMKKVKQISYDLECIGIEEGTGKYEGKVANLLFRFKGGREVKAMLGKGWTHDAAEDLFNLVVDDALGKGSPIGKVFKVYALQESSKGLLRLPKVGERRDDKCNADF</sequence>
<keyword evidence="5" id="KW-0235">DNA replication</keyword>
<evidence type="ECO:0000256" key="7">
    <source>
        <dbReference type="ARBA" id="ARBA00023204"/>
    </source>
</evidence>
<dbReference type="PANTHER" id="PTHR47810">
    <property type="entry name" value="DNA LIGASE"/>
    <property type="match status" value="1"/>
</dbReference>
<evidence type="ECO:0000256" key="6">
    <source>
        <dbReference type="ARBA" id="ARBA00022763"/>
    </source>
</evidence>
<keyword evidence="4 10" id="KW-0436">Ligase</keyword>
<reference evidence="10 11" key="1">
    <citation type="submission" date="2017-07" db="EMBL/GenBank/DDBJ databases">
        <title>Complete genome sequence of the Marinomonas phage CB5A.</title>
        <authorList>
            <person name="Lucas-Elio P."/>
            <person name="Aroca-Crevillen A."/>
            <person name="Garcia-Guillen I.M."/>
            <person name="Silas S."/>
            <person name="Fire A.Z."/>
            <person name="Sanchez-Amat A."/>
        </authorList>
    </citation>
    <scope>NUCLEOTIDE SEQUENCE [LARGE SCALE GENOMIC DNA]</scope>
</reference>
<proteinExistence type="inferred from homology"/>
<dbReference type="GO" id="GO:0006281">
    <property type="term" value="P:DNA repair"/>
    <property type="evidence" value="ECO:0007669"/>
    <property type="project" value="UniProtKB-KW"/>
</dbReference>
<organism evidence="10 11">
    <name type="scientific">Marinomonas phage CB5A</name>
    <dbReference type="NCBI Taxonomy" id="2022859"/>
    <lineage>
        <taxon>Viruses</taxon>
        <taxon>Duplodnaviria</taxon>
        <taxon>Heunggongvirae</taxon>
        <taxon>Uroviricota</taxon>
        <taxon>Caudoviricetes</taxon>
        <taxon>Autographivirales</taxon>
        <taxon>Autosignataviridae</taxon>
        <taxon>Colwellvirinae</taxon>
        <taxon>Murciavirus</taxon>
        <taxon>Murciavirus CB5A</taxon>
    </lineage>
</organism>
<dbReference type="InterPro" id="IPR012310">
    <property type="entry name" value="DNA_ligase_ATP-dep_cent"/>
</dbReference>
<name>A0A222G3X6_9CAUD</name>
<evidence type="ECO:0000256" key="2">
    <source>
        <dbReference type="ARBA" id="ARBA00007572"/>
    </source>
</evidence>
<evidence type="ECO:0000256" key="4">
    <source>
        <dbReference type="ARBA" id="ARBA00022598"/>
    </source>
</evidence>